<evidence type="ECO:0000259" key="9">
    <source>
        <dbReference type="Pfam" id="PF00899"/>
    </source>
</evidence>
<evidence type="ECO:0000256" key="7">
    <source>
        <dbReference type="RuleBase" id="RU366022"/>
    </source>
</evidence>
<evidence type="ECO:0000259" key="10">
    <source>
        <dbReference type="Pfam" id="PF16420"/>
    </source>
</evidence>
<dbReference type="EMBL" id="AYKW01000012">
    <property type="protein sequence ID" value="PIL31012.1"/>
    <property type="molecule type" value="Genomic_DNA"/>
</dbReference>
<comment type="subunit">
    <text evidence="7">Homodimer.</text>
</comment>
<comment type="subcellular location">
    <subcellularLocation>
        <location evidence="7">Cytoplasm</location>
    </subcellularLocation>
    <subcellularLocation>
        <location evidence="7">Preautophagosomal structure</location>
    </subcellularLocation>
</comment>
<dbReference type="GO" id="GO:0000407">
    <property type="term" value="C:phagophore assembly site"/>
    <property type="evidence" value="ECO:0007669"/>
    <property type="project" value="UniProtKB-SubCell"/>
</dbReference>
<dbReference type="CDD" id="cd01486">
    <property type="entry name" value="Apg7"/>
    <property type="match status" value="1"/>
</dbReference>
<dbReference type="GO" id="GO:0032446">
    <property type="term" value="P:protein modification by small protein conjugation"/>
    <property type="evidence" value="ECO:0007669"/>
    <property type="project" value="TreeGrafter"/>
</dbReference>
<dbReference type="GO" id="GO:0000422">
    <property type="term" value="P:autophagy of mitochondrion"/>
    <property type="evidence" value="ECO:0007669"/>
    <property type="project" value="TreeGrafter"/>
</dbReference>
<organism evidence="11 12">
    <name type="scientific">Ganoderma sinense ZZ0214-1</name>
    <dbReference type="NCBI Taxonomy" id="1077348"/>
    <lineage>
        <taxon>Eukaryota</taxon>
        <taxon>Fungi</taxon>
        <taxon>Dikarya</taxon>
        <taxon>Basidiomycota</taxon>
        <taxon>Agaricomycotina</taxon>
        <taxon>Agaricomycetes</taxon>
        <taxon>Polyporales</taxon>
        <taxon>Polyporaceae</taxon>
        <taxon>Ganoderma</taxon>
    </lineage>
</organism>
<dbReference type="SUPFAM" id="SSF69572">
    <property type="entry name" value="Activating enzymes of the ubiquitin-like proteins"/>
    <property type="match status" value="1"/>
</dbReference>
<dbReference type="PANTHER" id="PTHR10953">
    <property type="entry name" value="UBIQUITIN-ACTIVATING ENZYME E1"/>
    <property type="match status" value="1"/>
</dbReference>
<dbReference type="OrthoDB" id="338614at2759"/>
<keyword evidence="7" id="KW-0833">Ubl conjugation pathway</keyword>
<accession>A0A2G8SBA4</accession>
<dbReference type="NCBIfam" id="TIGR01381">
    <property type="entry name" value="E1_like_apg7"/>
    <property type="match status" value="1"/>
</dbReference>
<keyword evidence="5 7" id="KW-0072">Autophagy</keyword>
<keyword evidence="12" id="KW-1185">Reference proteome</keyword>
<evidence type="ECO:0000256" key="6">
    <source>
        <dbReference type="PIRSR" id="PIRSR606285-1"/>
    </source>
</evidence>
<dbReference type="AlphaFoldDB" id="A0A2G8SBA4"/>
<dbReference type="GO" id="GO:0006995">
    <property type="term" value="P:cellular response to nitrogen starvation"/>
    <property type="evidence" value="ECO:0007669"/>
    <property type="project" value="TreeGrafter"/>
</dbReference>
<keyword evidence="7" id="KW-0963">Cytoplasm</keyword>
<feature type="active site" description="Glycyl thioester intermediate" evidence="6">
    <location>
        <position position="380"/>
    </location>
</feature>
<proteinExistence type="inferred from homology"/>
<evidence type="ECO:0000313" key="12">
    <source>
        <dbReference type="Proteomes" id="UP000230002"/>
    </source>
</evidence>
<dbReference type="PANTHER" id="PTHR10953:SF3">
    <property type="entry name" value="UBIQUITIN-LIKE MODIFIER-ACTIVATING ENZYME ATG7"/>
    <property type="match status" value="1"/>
</dbReference>
<keyword evidence="3 7" id="KW-0813">Transport</keyword>
<evidence type="ECO:0000256" key="5">
    <source>
        <dbReference type="ARBA" id="ARBA00023006"/>
    </source>
</evidence>
<reference evidence="11 12" key="1">
    <citation type="journal article" date="2015" name="Sci. Rep.">
        <title>Chromosome-level genome map provides insights into diverse defense mechanisms in the medicinal fungus Ganoderma sinense.</title>
        <authorList>
            <person name="Zhu Y."/>
            <person name="Xu J."/>
            <person name="Sun C."/>
            <person name="Zhou S."/>
            <person name="Xu H."/>
            <person name="Nelson D.R."/>
            <person name="Qian J."/>
            <person name="Song J."/>
            <person name="Luo H."/>
            <person name="Xiang L."/>
            <person name="Li Y."/>
            <person name="Xu Z."/>
            <person name="Ji A."/>
            <person name="Wang L."/>
            <person name="Lu S."/>
            <person name="Hayward A."/>
            <person name="Sun W."/>
            <person name="Li X."/>
            <person name="Schwartz D.C."/>
            <person name="Wang Y."/>
            <person name="Chen S."/>
        </authorList>
    </citation>
    <scope>NUCLEOTIDE SEQUENCE [LARGE SCALE GENOMIC DNA]</scope>
    <source>
        <strain evidence="11 12">ZZ0214-1</strain>
    </source>
</reference>
<dbReference type="STRING" id="1077348.A0A2G8SBA4"/>
<evidence type="ECO:0000313" key="11">
    <source>
        <dbReference type="EMBL" id="PIL31012.1"/>
    </source>
</evidence>
<dbReference type="GO" id="GO:0000045">
    <property type="term" value="P:autophagosome assembly"/>
    <property type="evidence" value="ECO:0007669"/>
    <property type="project" value="TreeGrafter"/>
</dbReference>
<feature type="domain" description="Ubiquitin-like modifier-activating enzyme Atg7 N-terminal" evidence="10">
    <location>
        <begin position="12"/>
        <end position="159"/>
    </location>
</feature>
<dbReference type="Pfam" id="PF00899">
    <property type="entry name" value="ThiF"/>
    <property type="match status" value="1"/>
</dbReference>
<evidence type="ECO:0000256" key="2">
    <source>
        <dbReference type="ARBA" id="ARBA00017647"/>
    </source>
</evidence>
<dbReference type="GO" id="GO:0034727">
    <property type="term" value="P:piecemeal microautophagy of the nucleus"/>
    <property type="evidence" value="ECO:0007669"/>
    <property type="project" value="TreeGrafter"/>
</dbReference>
<evidence type="ECO:0000256" key="1">
    <source>
        <dbReference type="ARBA" id="ARBA00010931"/>
    </source>
</evidence>
<dbReference type="InterPro" id="IPR035985">
    <property type="entry name" value="Ubiquitin-activating_enz"/>
</dbReference>
<name>A0A2G8SBA4_9APHY</name>
<evidence type="ECO:0000256" key="4">
    <source>
        <dbReference type="ARBA" id="ARBA00022927"/>
    </source>
</evidence>
<dbReference type="GO" id="GO:0015031">
    <property type="term" value="P:protein transport"/>
    <property type="evidence" value="ECO:0007669"/>
    <property type="project" value="UniProtKB-UniRule"/>
</dbReference>
<gene>
    <name evidence="11" type="ORF">GSI_05705</name>
</gene>
<dbReference type="InterPro" id="IPR042523">
    <property type="entry name" value="Atg7_N_2"/>
</dbReference>
<dbReference type="Gene3D" id="3.40.140.100">
    <property type="entry name" value="Ubiquitin-like modifier-activating enzyme ATG7 C-terminal domain"/>
    <property type="match status" value="1"/>
</dbReference>
<dbReference type="Proteomes" id="UP000230002">
    <property type="component" value="Unassembled WGS sequence"/>
</dbReference>
<dbReference type="Gene3D" id="3.40.50.720">
    <property type="entry name" value="NAD(P)-binding Rossmann-like Domain"/>
    <property type="match status" value="1"/>
</dbReference>
<feature type="region of interest" description="Disordered" evidence="8">
    <location>
        <begin position="407"/>
        <end position="426"/>
    </location>
</feature>
<dbReference type="InterPro" id="IPR032197">
    <property type="entry name" value="Atg7_N"/>
</dbReference>
<protein>
    <recommendedName>
        <fullName evidence="2 7">Ubiquitin-like modifier-activating enzyme ATG7</fullName>
    </recommendedName>
    <alternativeName>
        <fullName evidence="7">Autophagy-related protein 7</fullName>
    </alternativeName>
</protein>
<dbReference type="FunFam" id="3.40.50.720:FF:000243">
    <property type="entry name" value="Ubiquitin-like modifier-activating enzyme ATG7"/>
    <property type="match status" value="1"/>
</dbReference>
<evidence type="ECO:0000256" key="8">
    <source>
        <dbReference type="SAM" id="MobiDB-lite"/>
    </source>
</evidence>
<dbReference type="InterPro" id="IPR000594">
    <property type="entry name" value="ThiF_NAD_FAD-bd"/>
</dbReference>
<evidence type="ECO:0000256" key="3">
    <source>
        <dbReference type="ARBA" id="ARBA00022448"/>
    </source>
</evidence>
<feature type="domain" description="THIF-type NAD/FAD binding fold" evidence="9">
    <location>
        <begin position="176"/>
        <end position="408"/>
    </location>
</feature>
<comment type="function">
    <text evidence="7">E1-like activating enzyme involved in the 2 ubiquitin-like systems required for cytoplasm to vacuole transport (Cvt) and autophagy. Activates ATG12 for its conjugation with ATG5 and ATG8 for its conjugation with phosphatidylethanolamine. Both systems are needed for the ATG8 association to Cvt vesicles and autophagosomes membranes. Autophagy is essential for maintenance of amino acid levels and protein synthesis under nitrogen starvation. Required for selective autophagic degradation of the nucleus (nucleophagy) as well as for mitophagy which contributes to regulate mitochondrial quantity and quality by eliminating the mitochondria to a basal level to fulfill cellular energy requirements and preventing excess ROS production.</text>
</comment>
<keyword evidence="4 7" id="KW-0653">Protein transport</keyword>
<dbReference type="InterPro" id="IPR006285">
    <property type="entry name" value="Atg7"/>
</dbReference>
<dbReference type="Pfam" id="PF16420">
    <property type="entry name" value="ATG7_N"/>
    <property type="match status" value="1"/>
</dbReference>
<dbReference type="InterPro" id="IPR045886">
    <property type="entry name" value="ThiF/MoeB/HesA"/>
</dbReference>
<comment type="similarity">
    <text evidence="1 7">Belongs to the ATG7 family.</text>
</comment>
<sequence length="517" mass="55970">MYARLNNGQVDMYAHLSAIRSQLHASPRPFFLVRTSAGQTTTAPVEDYATFFANVPPSERAIGFVDPSAVPTNPGWPLRNLLAYLRALYPDDAAQGFRILCWRDTEATPAAGAWKSRFGVVKQGAGETAAATEKPSAVGWEKNVHGKLGARVADLAPMMDPTRLADQAVDLNLKLMRWRILPALDLEKVANTRCLLLGAGTLGCYVARTLMGWGVRTITFVDSARVSFSNPVRQPLFDFEDCLNGGKPKAACAAEKLKKIFPGINATGHNLSIPMPGHPVPPASVEQAKKDVATLEKLVDEHDVIFLLMDSRESRWLPTVLGAAKGKVVLNAALGFDTFLVMRHGARKADAEGKRLGCYYCNDIVAPSDSLTDRTLDQMCTVTRPGLAPIAASTAVELLVSLLQHPEGVNAPAPPPQSASEDAGHGHESILGLVPHQLRGFLGQFRNVPIVGSAYDRCTGCSETVLGAYEQEGFGMLLKAFNDTEFLPELTGLKKMYEETQAALENDDLVDAEEDDF</sequence>
<dbReference type="GO" id="GO:0019779">
    <property type="term" value="F:Atg8 activating enzyme activity"/>
    <property type="evidence" value="ECO:0007669"/>
    <property type="project" value="TreeGrafter"/>
</dbReference>
<dbReference type="GO" id="GO:0019778">
    <property type="term" value="F:Atg12 activating enzyme activity"/>
    <property type="evidence" value="ECO:0007669"/>
    <property type="project" value="TreeGrafter"/>
</dbReference>
<comment type="caution">
    <text evidence="11">The sequence shown here is derived from an EMBL/GenBank/DDBJ whole genome shotgun (WGS) entry which is preliminary data.</text>
</comment>